<accession>A0A932A8G4</accession>
<dbReference type="Proteomes" id="UP000779809">
    <property type="component" value="Unassembled WGS sequence"/>
</dbReference>
<dbReference type="InterPro" id="IPR011048">
    <property type="entry name" value="Haem_d1_sf"/>
</dbReference>
<dbReference type="PANTHER" id="PTHR47197">
    <property type="entry name" value="PROTEIN NIRF"/>
    <property type="match status" value="1"/>
</dbReference>
<protein>
    <recommendedName>
        <fullName evidence="4">YncE family protein</fullName>
    </recommendedName>
</protein>
<sequence>MGSLLVVASAAQLRQVAIIDIPGRPGFDAMAWAEGKLVIAHTGADKVDVFDPAKRRVIAQIGDMKGPRGIAVDADAGKVYIANSGANSLAVIDSKTWSVVNPIALSASPNALLLTPGGRLYVSQWRNAAVAVVDLAKGGEVAKVELGGIPEQMVWDAEQRGVLISVQDQATVALIGADNQVSKRFKLAASQPTGLALDAKQRHLYVAVRFAVLVLNADTGAELARIPSAGGTDSLWFDESKNTLYAADSSGSVNMIATDNRQFVSEHELKTDVKGHTLAFDPEKKMVYMPGGREGRSKLVILKRVENPAAPAINAKDGAASQGAKNQTTQATVTKR</sequence>
<name>A0A932A8G4_9BACT</name>
<comment type="caution">
    <text evidence="2">The sequence shown here is derived from an EMBL/GenBank/DDBJ whole genome shotgun (WGS) entry which is preliminary data.</text>
</comment>
<dbReference type="Gene3D" id="2.130.10.10">
    <property type="entry name" value="YVTN repeat-like/Quinoprotein amine dehydrogenase"/>
    <property type="match status" value="1"/>
</dbReference>
<dbReference type="InterPro" id="IPR015943">
    <property type="entry name" value="WD40/YVTN_repeat-like_dom_sf"/>
</dbReference>
<dbReference type="AlphaFoldDB" id="A0A932A8G4"/>
<gene>
    <name evidence="2" type="ORF">HYX28_01665</name>
</gene>
<dbReference type="InterPro" id="IPR051200">
    <property type="entry name" value="Host-pathogen_enzymatic-act"/>
</dbReference>
<evidence type="ECO:0008006" key="4">
    <source>
        <dbReference type="Google" id="ProtNLM"/>
    </source>
</evidence>
<proteinExistence type="predicted"/>
<evidence type="ECO:0000313" key="3">
    <source>
        <dbReference type="Proteomes" id="UP000779809"/>
    </source>
</evidence>
<evidence type="ECO:0000256" key="1">
    <source>
        <dbReference type="SAM" id="MobiDB-lite"/>
    </source>
</evidence>
<reference evidence="2" key="1">
    <citation type="submission" date="2020-07" db="EMBL/GenBank/DDBJ databases">
        <title>Huge and variable diversity of episymbiotic CPR bacteria and DPANN archaea in groundwater ecosystems.</title>
        <authorList>
            <person name="He C.Y."/>
            <person name="Keren R."/>
            <person name="Whittaker M."/>
            <person name="Farag I.F."/>
            <person name="Doudna J."/>
            <person name="Cate J.H.D."/>
            <person name="Banfield J.F."/>
        </authorList>
    </citation>
    <scope>NUCLEOTIDE SEQUENCE</scope>
    <source>
        <strain evidence="2">NC_groundwater_580_Pr5_B-0.1um_64_19</strain>
    </source>
</reference>
<dbReference type="SUPFAM" id="SSF51004">
    <property type="entry name" value="C-terminal (heme d1) domain of cytochrome cd1-nitrite reductase"/>
    <property type="match status" value="1"/>
</dbReference>
<dbReference type="PANTHER" id="PTHR47197:SF3">
    <property type="entry name" value="DIHYDRO-HEME D1 DEHYDROGENASE"/>
    <property type="match status" value="1"/>
</dbReference>
<feature type="region of interest" description="Disordered" evidence="1">
    <location>
        <begin position="313"/>
        <end position="336"/>
    </location>
</feature>
<organism evidence="2 3">
    <name type="scientific">Candidatus Korobacter versatilis</name>
    <dbReference type="NCBI Taxonomy" id="658062"/>
    <lineage>
        <taxon>Bacteria</taxon>
        <taxon>Pseudomonadati</taxon>
        <taxon>Acidobacteriota</taxon>
        <taxon>Terriglobia</taxon>
        <taxon>Terriglobales</taxon>
        <taxon>Candidatus Korobacteraceae</taxon>
        <taxon>Candidatus Korobacter</taxon>
    </lineage>
</organism>
<evidence type="ECO:0000313" key="2">
    <source>
        <dbReference type="EMBL" id="MBI2677469.1"/>
    </source>
</evidence>
<feature type="compositionally biased region" description="Polar residues" evidence="1">
    <location>
        <begin position="323"/>
        <end position="336"/>
    </location>
</feature>
<dbReference type="EMBL" id="JACPNR010000004">
    <property type="protein sequence ID" value="MBI2677469.1"/>
    <property type="molecule type" value="Genomic_DNA"/>
</dbReference>